<reference evidence="1" key="3">
    <citation type="journal article" date="2017" name="Nature">
        <title>Genome sequence of the progenitor of the wheat D genome Aegilops tauschii.</title>
        <authorList>
            <person name="Luo M.C."/>
            <person name="Gu Y.Q."/>
            <person name="Puiu D."/>
            <person name="Wang H."/>
            <person name="Twardziok S.O."/>
            <person name="Deal K.R."/>
            <person name="Huo N."/>
            <person name="Zhu T."/>
            <person name="Wang L."/>
            <person name="Wang Y."/>
            <person name="McGuire P.E."/>
            <person name="Liu S."/>
            <person name="Long H."/>
            <person name="Ramasamy R.K."/>
            <person name="Rodriguez J.C."/>
            <person name="Van S.L."/>
            <person name="Yuan L."/>
            <person name="Wang Z."/>
            <person name="Xia Z."/>
            <person name="Xiao L."/>
            <person name="Anderson O.D."/>
            <person name="Ouyang S."/>
            <person name="Liang Y."/>
            <person name="Zimin A.V."/>
            <person name="Pertea G."/>
            <person name="Qi P."/>
            <person name="Bennetzen J.L."/>
            <person name="Dai X."/>
            <person name="Dawson M.W."/>
            <person name="Muller H.G."/>
            <person name="Kugler K."/>
            <person name="Rivarola-Duarte L."/>
            <person name="Spannagl M."/>
            <person name="Mayer K.F.X."/>
            <person name="Lu F.H."/>
            <person name="Bevan M.W."/>
            <person name="Leroy P."/>
            <person name="Li P."/>
            <person name="You F.M."/>
            <person name="Sun Q."/>
            <person name="Liu Z."/>
            <person name="Lyons E."/>
            <person name="Wicker T."/>
            <person name="Salzberg S.L."/>
            <person name="Devos K.M."/>
            <person name="Dvorak J."/>
        </authorList>
    </citation>
    <scope>NUCLEOTIDE SEQUENCE [LARGE SCALE GENOMIC DNA]</scope>
    <source>
        <strain evidence="1">cv. AL8/78</strain>
    </source>
</reference>
<evidence type="ECO:0008006" key="3">
    <source>
        <dbReference type="Google" id="ProtNLM"/>
    </source>
</evidence>
<name>A0A452YL60_AEGTS</name>
<keyword evidence="2" id="KW-1185">Reference proteome</keyword>
<dbReference type="Proteomes" id="UP000015105">
    <property type="component" value="Chromosome 1D"/>
</dbReference>
<proteinExistence type="predicted"/>
<dbReference type="Pfam" id="PF04827">
    <property type="entry name" value="Plant_tran"/>
    <property type="match status" value="1"/>
</dbReference>
<accession>A0A452YL60</accession>
<sequence>MGYYLVDGIYLEWATFVKNIPLGQSEKNILYSKKQEGARKDVERAFGILQARFAILRYAANYWHHSTLANIMYACIILYNMIVEDERGNYSGAHDYNYDYERHPVASVHHENGPIDGFANLLERNNSFRDRATHRRLKRDLIQHIWDKSQQDRHNN</sequence>
<reference evidence="2" key="2">
    <citation type="journal article" date="2017" name="Nat. Plants">
        <title>The Aegilops tauschii genome reveals multiple impacts of transposons.</title>
        <authorList>
            <person name="Zhao G."/>
            <person name="Zou C."/>
            <person name="Li K."/>
            <person name="Wang K."/>
            <person name="Li T."/>
            <person name="Gao L."/>
            <person name="Zhang X."/>
            <person name="Wang H."/>
            <person name="Yang Z."/>
            <person name="Liu X."/>
            <person name="Jiang W."/>
            <person name="Mao L."/>
            <person name="Kong X."/>
            <person name="Jiao Y."/>
            <person name="Jia J."/>
        </authorList>
    </citation>
    <scope>NUCLEOTIDE SEQUENCE [LARGE SCALE GENOMIC DNA]</scope>
    <source>
        <strain evidence="2">cv. AL8/78</strain>
    </source>
</reference>
<dbReference type="Gramene" id="AET1Gv20456400.1">
    <property type="protein sequence ID" value="AET1Gv20456400.1"/>
    <property type="gene ID" value="AET1Gv20456400"/>
</dbReference>
<reference evidence="1" key="5">
    <citation type="journal article" date="2021" name="G3 (Bethesda)">
        <title>Aegilops tauschii genome assembly Aet v5.0 features greater sequence contiguity and improved annotation.</title>
        <authorList>
            <person name="Wang L."/>
            <person name="Zhu T."/>
            <person name="Rodriguez J.C."/>
            <person name="Deal K.R."/>
            <person name="Dubcovsky J."/>
            <person name="McGuire P.E."/>
            <person name="Lux T."/>
            <person name="Spannagl M."/>
            <person name="Mayer K.F.X."/>
            <person name="Baldrich P."/>
            <person name="Meyers B.C."/>
            <person name="Huo N."/>
            <person name="Gu Y.Q."/>
            <person name="Zhou H."/>
            <person name="Devos K.M."/>
            <person name="Bennetzen J.L."/>
            <person name="Unver T."/>
            <person name="Budak H."/>
            <person name="Gulick P.J."/>
            <person name="Galiba G."/>
            <person name="Kalapos B."/>
            <person name="Nelson D.R."/>
            <person name="Li P."/>
            <person name="You F.M."/>
            <person name="Luo M.C."/>
            <person name="Dvorak J."/>
        </authorList>
    </citation>
    <scope>NUCLEOTIDE SEQUENCE [LARGE SCALE GENOMIC DNA]</scope>
    <source>
        <strain evidence="1">cv. AL8/78</strain>
    </source>
</reference>
<dbReference type="InterPro" id="IPR006912">
    <property type="entry name" value="Harbinger_derived_prot"/>
</dbReference>
<dbReference type="PANTHER" id="PTHR47150:SF5">
    <property type="entry name" value="OS07G0546750 PROTEIN"/>
    <property type="match status" value="1"/>
</dbReference>
<evidence type="ECO:0000313" key="1">
    <source>
        <dbReference type="EnsemblPlants" id="AET1Gv20456400.1"/>
    </source>
</evidence>
<dbReference type="AlphaFoldDB" id="A0A452YL60"/>
<reference evidence="1" key="4">
    <citation type="submission" date="2019-03" db="UniProtKB">
        <authorList>
            <consortium name="EnsemblPlants"/>
        </authorList>
    </citation>
    <scope>IDENTIFICATION</scope>
</reference>
<evidence type="ECO:0000313" key="2">
    <source>
        <dbReference type="Proteomes" id="UP000015105"/>
    </source>
</evidence>
<reference evidence="2" key="1">
    <citation type="journal article" date="2014" name="Science">
        <title>Ancient hybridizations among the ancestral genomes of bread wheat.</title>
        <authorList>
            <consortium name="International Wheat Genome Sequencing Consortium,"/>
            <person name="Marcussen T."/>
            <person name="Sandve S.R."/>
            <person name="Heier L."/>
            <person name="Spannagl M."/>
            <person name="Pfeifer M."/>
            <person name="Jakobsen K.S."/>
            <person name="Wulff B.B."/>
            <person name="Steuernagel B."/>
            <person name="Mayer K.F."/>
            <person name="Olsen O.A."/>
        </authorList>
    </citation>
    <scope>NUCLEOTIDE SEQUENCE [LARGE SCALE GENOMIC DNA]</scope>
    <source>
        <strain evidence="2">cv. AL8/78</strain>
    </source>
</reference>
<organism evidence="1 2">
    <name type="scientific">Aegilops tauschii subsp. strangulata</name>
    <name type="common">Goatgrass</name>
    <dbReference type="NCBI Taxonomy" id="200361"/>
    <lineage>
        <taxon>Eukaryota</taxon>
        <taxon>Viridiplantae</taxon>
        <taxon>Streptophyta</taxon>
        <taxon>Embryophyta</taxon>
        <taxon>Tracheophyta</taxon>
        <taxon>Spermatophyta</taxon>
        <taxon>Magnoliopsida</taxon>
        <taxon>Liliopsida</taxon>
        <taxon>Poales</taxon>
        <taxon>Poaceae</taxon>
        <taxon>BOP clade</taxon>
        <taxon>Pooideae</taxon>
        <taxon>Triticodae</taxon>
        <taxon>Triticeae</taxon>
        <taxon>Triticinae</taxon>
        <taxon>Aegilops</taxon>
    </lineage>
</organism>
<dbReference type="EnsemblPlants" id="AET1Gv20456400.1">
    <property type="protein sequence ID" value="AET1Gv20456400.1"/>
    <property type="gene ID" value="AET1Gv20456400"/>
</dbReference>
<protein>
    <recommendedName>
        <fullName evidence="3">DDE Tnp4 domain-containing protein</fullName>
    </recommendedName>
</protein>
<dbReference type="PANTHER" id="PTHR47150">
    <property type="entry name" value="OS12G0169200 PROTEIN"/>
    <property type="match status" value="1"/>
</dbReference>